<feature type="transmembrane region" description="Helical" evidence="5">
    <location>
        <begin position="341"/>
        <end position="368"/>
    </location>
</feature>
<dbReference type="InterPro" id="IPR020846">
    <property type="entry name" value="MFS_dom"/>
</dbReference>
<evidence type="ECO:0000259" key="6">
    <source>
        <dbReference type="PROSITE" id="PS50850"/>
    </source>
</evidence>
<dbReference type="Gene3D" id="1.20.1250.20">
    <property type="entry name" value="MFS general substrate transporter like domains"/>
    <property type="match status" value="2"/>
</dbReference>
<protein>
    <submittedName>
        <fullName evidence="8">MFS domain-containing protein</fullName>
    </submittedName>
</protein>
<dbReference type="GO" id="GO:0016020">
    <property type="term" value="C:membrane"/>
    <property type="evidence" value="ECO:0007669"/>
    <property type="project" value="UniProtKB-SubCell"/>
</dbReference>
<reference evidence="8" key="2">
    <citation type="submission" date="2016-04" db="UniProtKB">
        <authorList>
            <consortium name="WormBaseParasite"/>
        </authorList>
    </citation>
    <scope>IDENTIFICATION</scope>
</reference>
<dbReference type="WBParaSite" id="ACAC_0000141201-mRNA-1">
    <property type="protein sequence ID" value="ACAC_0000141201-mRNA-1"/>
    <property type="gene ID" value="ACAC_0000141201"/>
</dbReference>
<dbReference type="Proteomes" id="UP000035642">
    <property type="component" value="Unassembled WGS sequence"/>
</dbReference>
<organism evidence="7 8">
    <name type="scientific">Angiostrongylus cantonensis</name>
    <name type="common">Rat lungworm</name>
    <dbReference type="NCBI Taxonomy" id="6313"/>
    <lineage>
        <taxon>Eukaryota</taxon>
        <taxon>Metazoa</taxon>
        <taxon>Ecdysozoa</taxon>
        <taxon>Nematoda</taxon>
        <taxon>Chromadorea</taxon>
        <taxon>Rhabditida</taxon>
        <taxon>Rhabditina</taxon>
        <taxon>Rhabditomorpha</taxon>
        <taxon>Strongyloidea</taxon>
        <taxon>Metastrongylidae</taxon>
        <taxon>Angiostrongylus</taxon>
    </lineage>
</organism>
<comment type="subcellular location">
    <subcellularLocation>
        <location evidence="1">Membrane</location>
        <topology evidence="1">Multi-pass membrane protein</topology>
    </subcellularLocation>
</comment>
<evidence type="ECO:0000313" key="7">
    <source>
        <dbReference type="Proteomes" id="UP000035642"/>
    </source>
</evidence>
<reference evidence="7" key="1">
    <citation type="submission" date="2012-09" db="EMBL/GenBank/DDBJ databases">
        <authorList>
            <person name="Martin A.A."/>
        </authorList>
    </citation>
    <scope>NUCLEOTIDE SEQUENCE</scope>
</reference>
<feature type="transmembrane region" description="Helical" evidence="5">
    <location>
        <begin position="413"/>
        <end position="432"/>
    </location>
</feature>
<feature type="transmembrane region" description="Helical" evidence="5">
    <location>
        <begin position="380"/>
        <end position="401"/>
    </location>
</feature>
<feature type="transmembrane region" description="Helical" evidence="5">
    <location>
        <begin position="288"/>
        <end position="321"/>
    </location>
</feature>
<dbReference type="InterPro" id="IPR036259">
    <property type="entry name" value="MFS_trans_sf"/>
</dbReference>
<dbReference type="InterPro" id="IPR003663">
    <property type="entry name" value="Sugar/inositol_transpt"/>
</dbReference>
<dbReference type="STRING" id="6313.A0A158P6R4"/>
<feature type="transmembrane region" description="Helical" evidence="5">
    <location>
        <begin position="109"/>
        <end position="129"/>
    </location>
</feature>
<proteinExistence type="predicted"/>
<dbReference type="PANTHER" id="PTHR23503:SF96">
    <property type="entry name" value="MAJOR FACILITATOR SUPERFAMILY (MFS) PROFILE DOMAIN-CONTAINING PROTEIN"/>
    <property type="match status" value="1"/>
</dbReference>
<dbReference type="Pfam" id="PF00083">
    <property type="entry name" value="Sugar_tr"/>
    <property type="match status" value="1"/>
</dbReference>
<keyword evidence="7" id="KW-1185">Reference proteome</keyword>
<evidence type="ECO:0000313" key="8">
    <source>
        <dbReference type="WBParaSite" id="ACAC_0000141201-mRNA-1"/>
    </source>
</evidence>
<evidence type="ECO:0000256" key="5">
    <source>
        <dbReference type="SAM" id="Phobius"/>
    </source>
</evidence>
<evidence type="ECO:0000256" key="2">
    <source>
        <dbReference type="ARBA" id="ARBA00022692"/>
    </source>
</evidence>
<feature type="domain" description="Major facilitator superfamily (MFS) profile" evidence="6">
    <location>
        <begin position="29"/>
        <end position="436"/>
    </location>
</feature>
<feature type="transmembrane region" description="Helical" evidence="5">
    <location>
        <begin position="201"/>
        <end position="221"/>
    </location>
</feature>
<keyword evidence="4 5" id="KW-0472">Membrane</keyword>
<sequence>MVPIPVGWIFPKKDYYHERSRVSARAAIYMRASPGGGFSFGYQVLITNPAQAAFIQFLNTSYTETHGVQQNRENLELIWGVIVSTFFWGATLGSLLIQVIADSFGRKKGIVLAFVVQIASLVIAIASYFTTSYITYSISRVILGVAVSVNLGIGPMFIVECSPVACRGMISLATGFMLQLGVIAGSIAAMPETWGTDRLWWLIYALELALTVFITVPVAFIPESPRLVLFFYNLIKFFIMARNETRKAASSFKYYHGISEAEIELLVADAQSADKEDRPLVKDEKWLCGFLVSAVVMGGTVMSGIAVVSAFAFEILLTVGLDGLQASLANIIFCLVTAETWIGWCVVVTICIFYLLFTIGPGPISFFVPGELVGQRARAAAYTWVNIIMNGVRSALLAVYFPLRALLGAPLSYVLLFFAPCIITAAICYYWLPETSGKTPEQARVDMHGLPRICGTIKKSYDIEMDQKPHQSAWAAVEG</sequence>
<dbReference type="GO" id="GO:0015149">
    <property type="term" value="F:hexose transmembrane transporter activity"/>
    <property type="evidence" value="ECO:0007669"/>
    <property type="project" value="TreeGrafter"/>
</dbReference>
<dbReference type="SUPFAM" id="SSF103473">
    <property type="entry name" value="MFS general substrate transporter"/>
    <property type="match status" value="1"/>
</dbReference>
<feature type="transmembrane region" description="Helical" evidence="5">
    <location>
        <begin position="141"/>
        <end position="158"/>
    </location>
</feature>
<evidence type="ECO:0000256" key="4">
    <source>
        <dbReference type="ARBA" id="ARBA00023136"/>
    </source>
</evidence>
<dbReference type="PROSITE" id="PS50850">
    <property type="entry name" value="MFS"/>
    <property type="match status" value="1"/>
</dbReference>
<evidence type="ECO:0000256" key="3">
    <source>
        <dbReference type="ARBA" id="ARBA00022989"/>
    </source>
</evidence>
<dbReference type="InterPro" id="IPR045263">
    <property type="entry name" value="GLUT"/>
</dbReference>
<dbReference type="AlphaFoldDB" id="A0A158P6R4"/>
<keyword evidence="3 5" id="KW-1133">Transmembrane helix</keyword>
<dbReference type="PANTHER" id="PTHR23503">
    <property type="entry name" value="SOLUTE CARRIER FAMILY 2"/>
    <property type="match status" value="1"/>
</dbReference>
<name>A0A158P6R4_ANGCA</name>
<accession>A0A158P6R4</accession>
<dbReference type="InterPro" id="IPR005828">
    <property type="entry name" value="MFS_sugar_transport-like"/>
</dbReference>
<dbReference type="PRINTS" id="PR00171">
    <property type="entry name" value="SUGRTRNSPORT"/>
</dbReference>
<feature type="transmembrane region" description="Helical" evidence="5">
    <location>
        <begin position="77"/>
        <end position="97"/>
    </location>
</feature>
<evidence type="ECO:0000256" key="1">
    <source>
        <dbReference type="ARBA" id="ARBA00004141"/>
    </source>
</evidence>
<feature type="transmembrane region" description="Helical" evidence="5">
    <location>
        <begin position="170"/>
        <end position="189"/>
    </location>
</feature>
<keyword evidence="2 5" id="KW-0812">Transmembrane</keyword>